<evidence type="ECO:0000256" key="2">
    <source>
        <dbReference type="ARBA" id="ARBA00022801"/>
    </source>
</evidence>
<dbReference type="PANTHER" id="PTHR34135">
    <property type="entry name" value="LYSOZYME"/>
    <property type="match status" value="1"/>
</dbReference>
<reference evidence="4 5" key="1">
    <citation type="submission" date="2018-06" db="EMBL/GenBank/DDBJ databases">
        <title>Genomic Encyclopedia of Archaeal and Bacterial Type Strains, Phase II (KMG-II): from individual species to whole genera.</title>
        <authorList>
            <person name="Goeker M."/>
        </authorList>
    </citation>
    <scope>NUCLEOTIDE SEQUENCE [LARGE SCALE GENOMIC DNA]</scope>
    <source>
        <strain evidence="4 5">ATCC BAA-1881</strain>
    </source>
</reference>
<dbReference type="InterPro" id="IPR018077">
    <property type="entry name" value="Glyco_hydro_fam25_subgr"/>
</dbReference>
<comment type="caution">
    <text evidence="4">The sequence shown here is derived from an EMBL/GenBank/DDBJ whole genome shotgun (WGS) entry which is preliminary data.</text>
</comment>
<organism evidence="4 5">
    <name type="scientific">Thermosporothrix hazakensis</name>
    <dbReference type="NCBI Taxonomy" id="644383"/>
    <lineage>
        <taxon>Bacteria</taxon>
        <taxon>Bacillati</taxon>
        <taxon>Chloroflexota</taxon>
        <taxon>Ktedonobacteria</taxon>
        <taxon>Ktedonobacterales</taxon>
        <taxon>Thermosporotrichaceae</taxon>
        <taxon>Thermosporothrix</taxon>
    </lineage>
</organism>
<comment type="similarity">
    <text evidence="1">Belongs to the glycosyl hydrolase 25 family.</text>
</comment>
<dbReference type="Proteomes" id="UP000248806">
    <property type="component" value="Unassembled WGS sequence"/>
</dbReference>
<evidence type="ECO:0000313" key="5">
    <source>
        <dbReference type="Proteomes" id="UP000248806"/>
    </source>
</evidence>
<keyword evidence="2" id="KW-0378">Hydrolase</keyword>
<dbReference type="InterPro" id="IPR002053">
    <property type="entry name" value="Glyco_hydro_25"/>
</dbReference>
<dbReference type="InterPro" id="IPR017853">
    <property type="entry name" value="GH"/>
</dbReference>
<dbReference type="GO" id="GO:0016998">
    <property type="term" value="P:cell wall macromolecule catabolic process"/>
    <property type="evidence" value="ECO:0007669"/>
    <property type="project" value="InterPro"/>
</dbReference>
<dbReference type="OrthoDB" id="9783374at2"/>
<name>A0A326U4G0_THEHA</name>
<protein>
    <submittedName>
        <fullName evidence="4">Lysozyme</fullName>
    </submittedName>
</protein>
<dbReference type="PROSITE" id="PS51904">
    <property type="entry name" value="GLYCOSYL_HYDROL_F25_2"/>
    <property type="match status" value="1"/>
</dbReference>
<evidence type="ECO:0000313" key="4">
    <source>
        <dbReference type="EMBL" id="PZW27928.1"/>
    </source>
</evidence>
<dbReference type="Gene3D" id="3.20.20.80">
    <property type="entry name" value="Glycosidases"/>
    <property type="match status" value="1"/>
</dbReference>
<dbReference type="EMBL" id="QKUF01000011">
    <property type="protein sequence ID" value="PZW27928.1"/>
    <property type="molecule type" value="Genomic_DNA"/>
</dbReference>
<accession>A0A326U4G0</accession>
<dbReference type="SMART" id="SM00641">
    <property type="entry name" value="Glyco_25"/>
    <property type="match status" value="1"/>
</dbReference>
<dbReference type="PANTHER" id="PTHR34135:SF2">
    <property type="entry name" value="LYSOZYME"/>
    <property type="match status" value="1"/>
</dbReference>
<evidence type="ECO:0000256" key="3">
    <source>
        <dbReference type="ARBA" id="ARBA00023295"/>
    </source>
</evidence>
<proteinExistence type="inferred from homology"/>
<dbReference type="GO" id="GO:0009253">
    <property type="term" value="P:peptidoglycan catabolic process"/>
    <property type="evidence" value="ECO:0007669"/>
    <property type="project" value="InterPro"/>
</dbReference>
<sequence>MSKKSRLQKLAKKWKLITLFLVLALLAALLTTVFTEKFWPNTLFASAYPVQGLDVSSYQKEVDWKTVAQSNAYSFVFIKATEGKNYKDAYFATNWRETKAHGLLRGAYHFYRENRTAAEQAANFISMVPREKGMLPPVIDLEVSGQDHDAPLLELRLLLHLLEEHYQIKPIIYTDAERYREYVRGNFDEYTIWYRDIFLPVQITGARWSFWQYCSRCHIADIVGSCRSEHLCRNKRAASQVDPLSCSQLPYLVVCCFLSRQNAHRITRTNPPASQNARQDACIEAGAPLILPHNSLQ</sequence>
<evidence type="ECO:0000256" key="1">
    <source>
        <dbReference type="ARBA" id="ARBA00010646"/>
    </source>
</evidence>
<keyword evidence="5" id="KW-1185">Reference proteome</keyword>
<dbReference type="Pfam" id="PF01183">
    <property type="entry name" value="Glyco_hydro_25"/>
    <property type="match status" value="1"/>
</dbReference>
<gene>
    <name evidence="4" type="ORF">EI42_03306</name>
</gene>
<dbReference type="SUPFAM" id="SSF51445">
    <property type="entry name" value="(Trans)glycosidases"/>
    <property type="match status" value="1"/>
</dbReference>
<dbReference type="GO" id="GO:0016052">
    <property type="term" value="P:carbohydrate catabolic process"/>
    <property type="evidence" value="ECO:0007669"/>
    <property type="project" value="TreeGrafter"/>
</dbReference>
<dbReference type="AlphaFoldDB" id="A0A326U4G0"/>
<dbReference type="GO" id="GO:0003796">
    <property type="term" value="F:lysozyme activity"/>
    <property type="evidence" value="ECO:0007669"/>
    <property type="project" value="InterPro"/>
</dbReference>
<keyword evidence="3" id="KW-0326">Glycosidase</keyword>